<feature type="region of interest" description="Disordered" evidence="2">
    <location>
        <begin position="92"/>
        <end position="112"/>
    </location>
</feature>
<feature type="compositionally biased region" description="Basic and acidic residues" evidence="2">
    <location>
        <begin position="15"/>
        <end position="31"/>
    </location>
</feature>
<comment type="caution">
    <text evidence="4">The sequence shown here is derived from an EMBL/GenBank/DDBJ whole genome shotgun (WGS) entry which is preliminary data.</text>
</comment>
<accession>A0ABD5WAM7</accession>
<evidence type="ECO:0000256" key="2">
    <source>
        <dbReference type="SAM" id="MobiDB-lite"/>
    </source>
</evidence>
<dbReference type="Gene3D" id="3.40.640.10">
    <property type="entry name" value="Type I PLP-dependent aspartate aminotransferase-like (Major domain)"/>
    <property type="match status" value="1"/>
</dbReference>
<dbReference type="AlphaFoldDB" id="A0ABD5WAM7"/>
<dbReference type="CDD" id="cd00609">
    <property type="entry name" value="AAT_like"/>
    <property type="match status" value="1"/>
</dbReference>
<dbReference type="InterPro" id="IPR004839">
    <property type="entry name" value="Aminotransferase_I/II_large"/>
</dbReference>
<comment type="similarity">
    <text evidence="1">Belongs to the class-I pyridoxal-phosphate-dependent aminotransferase family.</text>
</comment>
<dbReference type="Gene3D" id="3.90.1150.10">
    <property type="entry name" value="Aspartate Aminotransferase, domain 1"/>
    <property type="match status" value="1"/>
</dbReference>
<evidence type="ECO:0000313" key="4">
    <source>
        <dbReference type="EMBL" id="MFC7070337.1"/>
    </source>
</evidence>
<reference evidence="4 5" key="1">
    <citation type="journal article" date="2019" name="Int. J. Syst. Evol. Microbiol.">
        <title>The Global Catalogue of Microorganisms (GCM) 10K type strain sequencing project: providing services to taxonomists for standard genome sequencing and annotation.</title>
        <authorList>
            <consortium name="The Broad Institute Genomics Platform"/>
            <consortium name="The Broad Institute Genome Sequencing Center for Infectious Disease"/>
            <person name="Wu L."/>
            <person name="Ma J."/>
        </authorList>
    </citation>
    <scope>NUCLEOTIDE SEQUENCE [LARGE SCALE GENOMIC DNA]</scope>
    <source>
        <strain evidence="4 5">DT31</strain>
    </source>
</reference>
<dbReference type="GeneID" id="81126064"/>
<gene>
    <name evidence="4" type="ORF">ACFQL9_11860</name>
</gene>
<dbReference type="EC" id="2.6.1.-" evidence="1"/>
<protein>
    <recommendedName>
        <fullName evidence="1">Aminotransferase</fullName>
        <ecNumber evidence="1">2.6.1.-</ecNumber>
    </recommendedName>
</protein>
<keyword evidence="5" id="KW-1185">Reference proteome</keyword>
<feature type="domain" description="Aminotransferase class I/classII large" evidence="3">
    <location>
        <begin position="111"/>
        <end position="370"/>
    </location>
</feature>
<dbReference type="InterPro" id="IPR015422">
    <property type="entry name" value="PyrdxlP-dep_Trfase_small"/>
</dbReference>
<keyword evidence="1 4" id="KW-0032">Aminotransferase</keyword>
<dbReference type="InterPro" id="IPR015421">
    <property type="entry name" value="PyrdxlP-dep_Trfase_major"/>
</dbReference>
<proteinExistence type="inferred from homology"/>
<dbReference type="InterPro" id="IPR004838">
    <property type="entry name" value="NHTrfase_class1_PyrdxlP-BS"/>
</dbReference>
<dbReference type="SUPFAM" id="SSF53383">
    <property type="entry name" value="PLP-dependent transferases"/>
    <property type="match status" value="1"/>
</dbReference>
<organism evidence="4 5">
    <name type="scientific">Halobaculum lipolyticum</name>
    <dbReference type="NCBI Taxonomy" id="3032001"/>
    <lineage>
        <taxon>Archaea</taxon>
        <taxon>Methanobacteriati</taxon>
        <taxon>Methanobacteriota</taxon>
        <taxon>Stenosarchaea group</taxon>
        <taxon>Halobacteria</taxon>
        <taxon>Halobacteriales</taxon>
        <taxon>Haloferacaceae</taxon>
        <taxon>Halobaculum</taxon>
    </lineage>
</organism>
<dbReference type="GO" id="GO:0008483">
    <property type="term" value="F:transaminase activity"/>
    <property type="evidence" value="ECO:0007669"/>
    <property type="project" value="UniProtKB-KW"/>
</dbReference>
<dbReference type="EMBL" id="JBHTAH010000009">
    <property type="protein sequence ID" value="MFC7070337.1"/>
    <property type="molecule type" value="Genomic_DNA"/>
</dbReference>
<sequence>MFPPLAYLQWIEGRPETAEHDLGSSDLRRLPPADADEPVPSRLAGLAPPADDVGLAERIAREYDVDESRVLPTAGATHAGFLACATAATLARERDSPDDDERDADAASPRALVEKPGYEPLVETPRALNLRVARFRRPDPNAVLEPDRVAAAAADLAGPLAHVTVTNRHNPTGRLTTRATLADAAAVVDDLAGYLLVDEVYAPYTEDDGAGPFGGPTAAGLPSTVAVGSLTKFHGLGGLRVGWLVGPERFVERARQVEQYVPALAAPSVALARRFFAHREELVADARAHCRENHDLLRSFLEERDDLAGHVDAGSPFGYVEHERADGDAVSEAAWDAGVLVVPGRFFGLDEGVRVSLGRDPDDCADALTAFGAVLDDL</sequence>
<dbReference type="PANTHER" id="PTHR43510:SF1">
    <property type="entry name" value="AMINOTRANSFERASE FUNCTION, HYPOTHETICAL (EUROFUNG)"/>
    <property type="match status" value="1"/>
</dbReference>
<keyword evidence="1" id="KW-0808">Transferase</keyword>
<dbReference type="PANTHER" id="PTHR43510">
    <property type="entry name" value="AMINOTRANSFERASE FUNCTION, HYPOTHETICAL (EUROFUNG)"/>
    <property type="match status" value="1"/>
</dbReference>
<evidence type="ECO:0000313" key="5">
    <source>
        <dbReference type="Proteomes" id="UP001596461"/>
    </source>
</evidence>
<comment type="cofactor">
    <cofactor evidence="1">
        <name>pyridoxal 5'-phosphate</name>
        <dbReference type="ChEBI" id="CHEBI:597326"/>
    </cofactor>
</comment>
<evidence type="ECO:0000256" key="1">
    <source>
        <dbReference type="RuleBase" id="RU000481"/>
    </source>
</evidence>
<feature type="region of interest" description="Disordered" evidence="2">
    <location>
        <begin position="15"/>
        <end position="44"/>
    </location>
</feature>
<dbReference type="InterPro" id="IPR015424">
    <property type="entry name" value="PyrdxlP-dep_Trfase"/>
</dbReference>
<evidence type="ECO:0000259" key="3">
    <source>
        <dbReference type="Pfam" id="PF00155"/>
    </source>
</evidence>
<dbReference type="Proteomes" id="UP001596461">
    <property type="component" value="Unassembled WGS sequence"/>
</dbReference>
<name>A0ABD5WAM7_9EURY</name>
<dbReference type="Pfam" id="PF00155">
    <property type="entry name" value="Aminotran_1_2"/>
    <property type="match status" value="1"/>
</dbReference>
<dbReference type="PROSITE" id="PS00105">
    <property type="entry name" value="AA_TRANSFER_CLASS_1"/>
    <property type="match status" value="1"/>
</dbReference>
<dbReference type="RefSeq" id="WP_284031194.1">
    <property type="nucleotide sequence ID" value="NZ_CP126154.1"/>
</dbReference>